<dbReference type="RefSeq" id="WP_191697423.1">
    <property type="nucleotide sequence ID" value="NZ_JACSQO010000007.1"/>
</dbReference>
<sequence length="128" mass="14789">MDANELINVINHSIEKLDYASARKYIEENLNLVNINKHLLIDNARSVLDYINDTLESGAQPLTRQEVSLIYTINKHAMKFDVRALRMVIRDNPSLLIRQDIKHYFNEDAKTLLEGMNVIPKQSKQAII</sequence>
<proteinExistence type="predicted"/>
<evidence type="ECO:0000313" key="2">
    <source>
        <dbReference type="Proteomes" id="UP000640786"/>
    </source>
</evidence>
<comment type="caution">
    <text evidence="1">The sequence shown here is derived from an EMBL/GenBank/DDBJ whole genome shotgun (WGS) entry which is preliminary data.</text>
</comment>
<gene>
    <name evidence="1" type="ORF">H9650_13385</name>
</gene>
<organism evidence="1 2">
    <name type="scientific">Psychrobacillus faecigallinarum</name>
    <dbReference type="NCBI Taxonomy" id="2762235"/>
    <lineage>
        <taxon>Bacteria</taxon>
        <taxon>Bacillati</taxon>
        <taxon>Bacillota</taxon>
        <taxon>Bacilli</taxon>
        <taxon>Bacillales</taxon>
        <taxon>Bacillaceae</taxon>
        <taxon>Psychrobacillus</taxon>
    </lineage>
</organism>
<protein>
    <submittedName>
        <fullName evidence="1">Uncharacterized protein</fullName>
    </submittedName>
</protein>
<name>A0ABR8RBE9_9BACI</name>
<evidence type="ECO:0000313" key="1">
    <source>
        <dbReference type="EMBL" id="MBD7945113.1"/>
    </source>
</evidence>
<keyword evidence="2" id="KW-1185">Reference proteome</keyword>
<dbReference type="Proteomes" id="UP000640786">
    <property type="component" value="Unassembled WGS sequence"/>
</dbReference>
<dbReference type="EMBL" id="JACSQO010000007">
    <property type="protein sequence ID" value="MBD7945113.1"/>
    <property type="molecule type" value="Genomic_DNA"/>
</dbReference>
<accession>A0ABR8RBE9</accession>
<reference evidence="1 2" key="1">
    <citation type="submission" date="2020-08" db="EMBL/GenBank/DDBJ databases">
        <title>A Genomic Blueprint of the Chicken Gut Microbiome.</title>
        <authorList>
            <person name="Gilroy R."/>
            <person name="Ravi A."/>
            <person name="Getino M."/>
            <person name="Pursley I."/>
            <person name="Horton D.L."/>
            <person name="Alikhan N.-F."/>
            <person name="Baker D."/>
            <person name="Gharbi K."/>
            <person name="Hall N."/>
            <person name="Watson M."/>
            <person name="Adriaenssens E.M."/>
            <person name="Foster-Nyarko E."/>
            <person name="Jarju S."/>
            <person name="Secka A."/>
            <person name="Antonio M."/>
            <person name="Oren A."/>
            <person name="Chaudhuri R."/>
            <person name="La Ragione R.M."/>
            <person name="Hildebrand F."/>
            <person name="Pallen M.J."/>
        </authorList>
    </citation>
    <scope>NUCLEOTIDE SEQUENCE [LARGE SCALE GENOMIC DNA]</scope>
    <source>
        <strain evidence="1 2">Sa2BUA9</strain>
    </source>
</reference>